<feature type="domain" description="FAD/NAD(P)-binding" evidence="4">
    <location>
        <begin position="1"/>
        <end position="295"/>
    </location>
</feature>
<dbReference type="AlphaFoldDB" id="A0A1M6CNN1"/>
<dbReference type="GO" id="GO:0016491">
    <property type="term" value="F:oxidoreductase activity"/>
    <property type="evidence" value="ECO:0007669"/>
    <property type="project" value="InterPro"/>
</dbReference>
<dbReference type="InterPro" id="IPR016156">
    <property type="entry name" value="FAD/NAD-linked_Rdtase_dimer_sf"/>
</dbReference>
<dbReference type="PRINTS" id="PR00469">
    <property type="entry name" value="PNDRDTASEII"/>
</dbReference>
<dbReference type="RefSeq" id="WP_149677842.1">
    <property type="nucleotide sequence ID" value="NZ_FQZP01000005.1"/>
</dbReference>
<proteinExistence type="predicted"/>
<evidence type="ECO:0000256" key="2">
    <source>
        <dbReference type="ARBA" id="ARBA00022630"/>
    </source>
</evidence>
<dbReference type="Gene3D" id="3.50.50.60">
    <property type="entry name" value="FAD/NAD(P)-binding domain"/>
    <property type="match status" value="2"/>
</dbReference>
<dbReference type="EMBL" id="FQZP01000005">
    <property type="protein sequence ID" value="SHI62523.1"/>
    <property type="molecule type" value="Genomic_DNA"/>
</dbReference>
<dbReference type="InterPro" id="IPR036188">
    <property type="entry name" value="FAD/NAD-bd_sf"/>
</dbReference>
<gene>
    <name evidence="5" type="ORF">SAMN05444373_100578</name>
</gene>
<evidence type="ECO:0000313" key="5">
    <source>
        <dbReference type="EMBL" id="SHI62523.1"/>
    </source>
</evidence>
<protein>
    <submittedName>
        <fullName evidence="5">Pyridine nucleotide-disulphide oxidoreductase</fullName>
    </submittedName>
</protein>
<organism evidence="5 6">
    <name type="scientific">Thermoclostridium caenicola</name>
    <dbReference type="NCBI Taxonomy" id="659425"/>
    <lineage>
        <taxon>Bacteria</taxon>
        <taxon>Bacillati</taxon>
        <taxon>Bacillota</taxon>
        <taxon>Clostridia</taxon>
        <taxon>Eubacteriales</taxon>
        <taxon>Oscillospiraceae</taxon>
        <taxon>Thermoclostridium</taxon>
    </lineage>
</organism>
<dbReference type="PANTHER" id="PTHR43429:SF3">
    <property type="entry name" value="NITRITE REDUCTASE [NAD(P)H]"/>
    <property type="match status" value="1"/>
</dbReference>
<sequence>MKYVIIGNSTAAVGAVEAIRRNDRNGRIVIIGNEKYHVYSRPLISYLLLGKTDEERMKYRGDDFYSTHQCELKLGRTAQKIDVEQKCVILDNGETESYDRLLLATGSSPVVPPIPGLDKMEKKFTFTTLDDARALEEALFEGARVLILGAGLIGLKCAEGISKKKVEIICVDLSPKVLSSILDDQSSEMVRKHLEDHHIRFYLGRQVTGFEGYTAVLNDGTQIPFDVLVLAVGVRPNISLLRDAGGRTNRGILIDDHCRTSIPDIYAAGDCCESLDVSSGETKIMALLPNAYMQGECAGMNMSGVDYVFDKAIPMNAIGLFGKHIITAGTYKGDTYFESDGEHFKKLFYSDNKLNGFILIGNIEKAGIYTALIREKTPLDTIDFELICQTPGLMAFSRETRAEKLGGVVNVSVSSPIGISCAE</sequence>
<dbReference type="PANTHER" id="PTHR43429">
    <property type="entry name" value="PYRIDINE NUCLEOTIDE-DISULFIDE OXIDOREDUCTASE DOMAIN-CONTAINING"/>
    <property type="match status" value="1"/>
</dbReference>
<keyword evidence="6" id="KW-1185">Reference proteome</keyword>
<dbReference type="PRINTS" id="PR00368">
    <property type="entry name" value="FADPNR"/>
</dbReference>
<keyword evidence="3" id="KW-0274">FAD</keyword>
<evidence type="ECO:0000313" key="6">
    <source>
        <dbReference type="Proteomes" id="UP000324781"/>
    </source>
</evidence>
<dbReference type="Gene3D" id="3.30.390.30">
    <property type="match status" value="1"/>
</dbReference>
<dbReference type="OrthoDB" id="9807946at2"/>
<dbReference type="InterPro" id="IPR023753">
    <property type="entry name" value="FAD/NAD-binding_dom"/>
</dbReference>
<evidence type="ECO:0000256" key="1">
    <source>
        <dbReference type="ARBA" id="ARBA00001974"/>
    </source>
</evidence>
<dbReference type="Proteomes" id="UP000324781">
    <property type="component" value="Unassembled WGS sequence"/>
</dbReference>
<comment type="cofactor">
    <cofactor evidence="1">
        <name>FAD</name>
        <dbReference type="ChEBI" id="CHEBI:57692"/>
    </cofactor>
</comment>
<keyword evidence="2" id="KW-0285">Flavoprotein</keyword>
<dbReference type="InterPro" id="IPR050260">
    <property type="entry name" value="FAD-bd_OxRdtase"/>
</dbReference>
<accession>A0A1M6CNN1</accession>
<dbReference type="SUPFAM" id="SSF51905">
    <property type="entry name" value="FAD/NAD(P)-binding domain"/>
    <property type="match status" value="2"/>
</dbReference>
<evidence type="ECO:0000259" key="4">
    <source>
        <dbReference type="Pfam" id="PF07992"/>
    </source>
</evidence>
<name>A0A1M6CNN1_9FIRM</name>
<evidence type="ECO:0000256" key="3">
    <source>
        <dbReference type="ARBA" id="ARBA00022827"/>
    </source>
</evidence>
<dbReference type="Pfam" id="PF07992">
    <property type="entry name" value="Pyr_redox_2"/>
    <property type="match status" value="1"/>
</dbReference>
<reference evidence="5 6" key="1">
    <citation type="submission" date="2016-11" db="EMBL/GenBank/DDBJ databases">
        <authorList>
            <person name="Varghese N."/>
            <person name="Submissions S."/>
        </authorList>
    </citation>
    <scope>NUCLEOTIDE SEQUENCE [LARGE SCALE GENOMIC DNA]</scope>
    <source>
        <strain evidence="5 6">DSM 19027</strain>
    </source>
</reference>